<dbReference type="PROSITE" id="PS50088">
    <property type="entry name" value="ANK_REPEAT"/>
    <property type="match status" value="2"/>
</dbReference>
<protein>
    <submittedName>
        <fullName evidence="4">Similar to ankyrin 2,3/unc44</fullName>
    </submittedName>
</protein>
<dbReference type="EMBL" id="FN649760">
    <property type="protein sequence ID" value="CBJ31890.1"/>
    <property type="molecule type" value="Genomic_DNA"/>
</dbReference>
<gene>
    <name evidence="4" type="ORF">Esi_0290_0020</name>
</gene>
<accession>D7FVG9</accession>
<evidence type="ECO:0000256" key="2">
    <source>
        <dbReference type="ARBA" id="ARBA00023043"/>
    </source>
</evidence>
<dbReference type="Pfam" id="PF00023">
    <property type="entry name" value="Ank"/>
    <property type="match status" value="1"/>
</dbReference>
<reference evidence="4 5" key="1">
    <citation type="journal article" date="2010" name="Nature">
        <title>The Ectocarpus genome and the independent evolution of multicellularity in brown algae.</title>
        <authorList>
            <person name="Cock J.M."/>
            <person name="Sterck L."/>
            <person name="Rouze P."/>
            <person name="Scornet D."/>
            <person name="Allen A.E."/>
            <person name="Amoutzias G."/>
            <person name="Anthouard V."/>
            <person name="Artiguenave F."/>
            <person name="Aury J.M."/>
            <person name="Badger J.H."/>
            <person name="Beszteri B."/>
            <person name="Billiau K."/>
            <person name="Bonnet E."/>
            <person name="Bothwell J.H."/>
            <person name="Bowler C."/>
            <person name="Boyen C."/>
            <person name="Brownlee C."/>
            <person name="Carrano C.J."/>
            <person name="Charrier B."/>
            <person name="Cho G.Y."/>
            <person name="Coelho S.M."/>
            <person name="Collen J."/>
            <person name="Corre E."/>
            <person name="Da Silva C."/>
            <person name="Delage L."/>
            <person name="Delaroque N."/>
            <person name="Dittami S.M."/>
            <person name="Doulbeau S."/>
            <person name="Elias M."/>
            <person name="Farnham G."/>
            <person name="Gachon C.M."/>
            <person name="Gschloessl B."/>
            <person name="Heesch S."/>
            <person name="Jabbari K."/>
            <person name="Jubin C."/>
            <person name="Kawai H."/>
            <person name="Kimura K."/>
            <person name="Kloareg B."/>
            <person name="Kupper F.C."/>
            <person name="Lang D."/>
            <person name="Le Bail A."/>
            <person name="Leblanc C."/>
            <person name="Lerouge P."/>
            <person name="Lohr M."/>
            <person name="Lopez P.J."/>
            <person name="Martens C."/>
            <person name="Maumus F."/>
            <person name="Michel G."/>
            <person name="Miranda-Saavedra D."/>
            <person name="Morales J."/>
            <person name="Moreau H."/>
            <person name="Motomura T."/>
            <person name="Nagasato C."/>
            <person name="Napoli C.A."/>
            <person name="Nelson D.R."/>
            <person name="Nyvall-Collen P."/>
            <person name="Peters A.F."/>
            <person name="Pommier C."/>
            <person name="Potin P."/>
            <person name="Poulain J."/>
            <person name="Quesneville H."/>
            <person name="Read B."/>
            <person name="Rensing S.A."/>
            <person name="Ritter A."/>
            <person name="Rousvoal S."/>
            <person name="Samanta M."/>
            <person name="Samson G."/>
            <person name="Schroeder D.C."/>
            <person name="Segurens B."/>
            <person name="Strittmatter M."/>
            <person name="Tonon T."/>
            <person name="Tregear J.W."/>
            <person name="Valentin K."/>
            <person name="von Dassow P."/>
            <person name="Yamagishi T."/>
            <person name="Van de Peer Y."/>
            <person name="Wincker P."/>
        </authorList>
    </citation>
    <scope>NUCLEOTIDE SEQUENCE [LARGE SCALE GENOMIC DNA]</scope>
    <source>
        <strain evidence="5">Ec32 / CCAP1310/4</strain>
    </source>
</reference>
<evidence type="ECO:0000313" key="5">
    <source>
        <dbReference type="Proteomes" id="UP000002630"/>
    </source>
</evidence>
<dbReference type="InterPro" id="IPR036770">
    <property type="entry name" value="Ankyrin_rpt-contain_sf"/>
</dbReference>
<keyword evidence="5" id="KW-1185">Reference proteome</keyword>
<dbReference type="InParanoid" id="D7FVG9"/>
<name>D7FVG9_ECTSI</name>
<dbReference type="AlphaFoldDB" id="D7FVG9"/>
<keyword evidence="2 3" id="KW-0040">ANK repeat</keyword>
<dbReference type="SUPFAM" id="SSF48403">
    <property type="entry name" value="Ankyrin repeat"/>
    <property type="match status" value="1"/>
</dbReference>
<feature type="repeat" description="ANK" evidence="3">
    <location>
        <begin position="82"/>
        <end position="114"/>
    </location>
</feature>
<feature type="repeat" description="ANK" evidence="3">
    <location>
        <begin position="115"/>
        <end position="152"/>
    </location>
</feature>
<dbReference type="SMART" id="SM00248">
    <property type="entry name" value="ANK"/>
    <property type="match status" value="7"/>
</dbReference>
<evidence type="ECO:0000256" key="3">
    <source>
        <dbReference type="PROSITE-ProRule" id="PRU00023"/>
    </source>
</evidence>
<dbReference type="Gene3D" id="1.25.40.20">
    <property type="entry name" value="Ankyrin repeat-containing domain"/>
    <property type="match status" value="2"/>
</dbReference>
<proteinExistence type="predicted"/>
<evidence type="ECO:0000256" key="1">
    <source>
        <dbReference type="ARBA" id="ARBA00022737"/>
    </source>
</evidence>
<dbReference type="PROSITE" id="PS50297">
    <property type="entry name" value="ANK_REP_REGION"/>
    <property type="match status" value="1"/>
</dbReference>
<evidence type="ECO:0000313" key="4">
    <source>
        <dbReference type="EMBL" id="CBJ31890.1"/>
    </source>
</evidence>
<dbReference type="PANTHER" id="PTHR24198">
    <property type="entry name" value="ANKYRIN REPEAT AND PROTEIN KINASE DOMAIN-CONTAINING PROTEIN"/>
    <property type="match status" value="1"/>
</dbReference>
<dbReference type="eggNOG" id="KOG4177">
    <property type="taxonomic scope" value="Eukaryota"/>
</dbReference>
<keyword evidence="1" id="KW-0677">Repeat</keyword>
<organism evidence="4 5">
    <name type="scientific">Ectocarpus siliculosus</name>
    <name type="common">Brown alga</name>
    <name type="synonym">Conferva siliculosa</name>
    <dbReference type="NCBI Taxonomy" id="2880"/>
    <lineage>
        <taxon>Eukaryota</taxon>
        <taxon>Sar</taxon>
        <taxon>Stramenopiles</taxon>
        <taxon>Ochrophyta</taxon>
        <taxon>PX clade</taxon>
        <taxon>Phaeophyceae</taxon>
        <taxon>Ectocarpales</taxon>
        <taxon>Ectocarpaceae</taxon>
        <taxon>Ectocarpus</taxon>
    </lineage>
</organism>
<dbReference type="Proteomes" id="UP000002630">
    <property type="component" value="Unassembled WGS sequence"/>
</dbReference>
<dbReference type="OrthoDB" id="47198at2759"/>
<dbReference type="Pfam" id="PF12796">
    <property type="entry name" value="Ank_2"/>
    <property type="match status" value="1"/>
</dbReference>
<dbReference type="PANTHER" id="PTHR24198:SF194">
    <property type="entry name" value="INVERSIN-A"/>
    <property type="match status" value="1"/>
</dbReference>
<sequence length="325" mass="33791">MADDEALFSSVSRGDLARTQALLAAGASVDGSRKLDCCPLAVAAAQGDLDMTSLLIERGAKLDLGAPRDVHNRLTGSLTMAKGARPIHTAIGSGQYETFRLLMRAGADPNVANVDGFTPLMSACLVQRVGPHRASIVRELLDGGADPAMVDTYDLTAMHFAAGKGRVELIDMLAAKAPATLHRAGRDGFTPLGKAAAGGEAAAAARILRLMSAVGRRPPPAGATTTSRSRCPLNVAMEARHWNVVDVLLDNLDPIKSSVDFGTAISSALVTKRARLLSRLVSAVGEERKQKKSLAGMTFSSSPILHIAVAQANPLTTSVLLAAGA</sequence>
<dbReference type="STRING" id="2880.D7FVG9"/>
<dbReference type="InterPro" id="IPR002110">
    <property type="entry name" value="Ankyrin_rpt"/>
</dbReference>